<dbReference type="Proteomes" id="UP000183015">
    <property type="component" value="Unassembled WGS sequence"/>
</dbReference>
<evidence type="ECO:0000256" key="2">
    <source>
        <dbReference type="ARBA" id="ARBA00010838"/>
    </source>
</evidence>
<dbReference type="RefSeq" id="WP_042448908.1">
    <property type="nucleotide sequence ID" value="NZ_BBPN01000015.1"/>
</dbReference>
<keyword evidence="5" id="KW-0136">Cellulose degradation</keyword>
<evidence type="ECO:0000256" key="7">
    <source>
        <dbReference type="ARBA" id="ARBA00023295"/>
    </source>
</evidence>
<dbReference type="Pfam" id="PF00232">
    <property type="entry name" value="Glyco_hydro_1"/>
    <property type="match status" value="1"/>
</dbReference>
<dbReference type="PRINTS" id="PR00131">
    <property type="entry name" value="GLHYDRLASE1"/>
</dbReference>
<dbReference type="SUPFAM" id="SSF51445">
    <property type="entry name" value="(Trans)glycosidases"/>
    <property type="match status" value="1"/>
</dbReference>
<dbReference type="GO" id="GO:0005829">
    <property type="term" value="C:cytosol"/>
    <property type="evidence" value="ECO:0007669"/>
    <property type="project" value="TreeGrafter"/>
</dbReference>
<evidence type="ECO:0000256" key="11">
    <source>
        <dbReference type="PROSITE-ProRule" id="PRU10055"/>
    </source>
</evidence>
<dbReference type="EC" id="3.2.1.21" evidence="3 12"/>
<proteinExistence type="inferred from homology"/>
<evidence type="ECO:0000256" key="10">
    <source>
        <dbReference type="PIRSR" id="PIRSR617736-2"/>
    </source>
</evidence>
<dbReference type="PROSITE" id="PS00653">
    <property type="entry name" value="GLYCOSYL_HYDROL_F1_2"/>
    <property type="match status" value="1"/>
</dbReference>
<feature type="binding site" evidence="10">
    <location>
        <position position="45"/>
    </location>
    <ligand>
        <name>substrate</name>
    </ligand>
</feature>
<feature type="binding site" evidence="10">
    <location>
        <position position="146"/>
    </location>
    <ligand>
        <name>substrate</name>
    </ligand>
</feature>
<keyword evidence="8" id="KW-0624">Polysaccharide degradation</keyword>
<evidence type="ECO:0000256" key="1">
    <source>
        <dbReference type="ARBA" id="ARBA00000448"/>
    </source>
</evidence>
<dbReference type="NCBIfam" id="TIGR03356">
    <property type="entry name" value="BGL"/>
    <property type="match status" value="1"/>
</dbReference>
<reference evidence="15" key="1">
    <citation type="submission" date="2016-10" db="EMBL/GenBank/DDBJ databases">
        <authorList>
            <person name="Varghese N."/>
        </authorList>
    </citation>
    <scope>NUCLEOTIDE SEQUENCE [LARGE SCALE GENOMIC DNA]</scope>
    <source>
        <strain evidence="15">DSM 45096 / BCRC 16803 / CGMCC 4.1857 / CIP 109030 / JCM 12277 / KCTC 19219 / NBRC 100920 / 33214</strain>
    </source>
</reference>
<dbReference type="STRING" id="235985.SAMN05414137_1115"/>
<comment type="catalytic activity">
    <reaction evidence="1 12">
        <text>Hydrolysis of terminal, non-reducing beta-D-glucosyl residues with release of beta-D-glucose.</text>
        <dbReference type="EC" id="3.2.1.21"/>
    </reaction>
</comment>
<dbReference type="Gene3D" id="3.20.20.80">
    <property type="entry name" value="Glycosidases"/>
    <property type="match status" value="1"/>
</dbReference>
<evidence type="ECO:0000256" key="13">
    <source>
        <dbReference type="SAM" id="MobiDB-lite"/>
    </source>
</evidence>
<evidence type="ECO:0000256" key="9">
    <source>
        <dbReference type="PIRSR" id="PIRSR617736-1"/>
    </source>
</evidence>
<dbReference type="OrthoDB" id="9765195at2"/>
<protein>
    <recommendedName>
        <fullName evidence="3 12">Beta-glucosidase</fullName>
        <ecNumber evidence="3 12">3.2.1.21</ecNumber>
    </recommendedName>
</protein>
<evidence type="ECO:0000256" key="3">
    <source>
        <dbReference type="ARBA" id="ARBA00012744"/>
    </source>
</evidence>
<evidence type="ECO:0000313" key="14">
    <source>
        <dbReference type="EMBL" id="SEL64372.1"/>
    </source>
</evidence>
<dbReference type="EMBL" id="FOAZ01000011">
    <property type="protein sequence ID" value="SEL64372.1"/>
    <property type="molecule type" value="Genomic_DNA"/>
</dbReference>
<dbReference type="AlphaFoldDB" id="A0A1H7RVZ4"/>
<dbReference type="GO" id="GO:0030245">
    <property type="term" value="P:cellulose catabolic process"/>
    <property type="evidence" value="ECO:0007669"/>
    <property type="project" value="UniProtKB-KW"/>
</dbReference>
<evidence type="ECO:0000256" key="5">
    <source>
        <dbReference type="ARBA" id="ARBA00023001"/>
    </source>
</evidence>
<sequence>MTSVGASPFLRPSGLSTATRSSPADDGRLHFPPDFLWGAATSAYQIEGAADEDGRTPSIWDTFSATPGRVHHGDTGAIAVDHYHRFRDDVTLMRDLGLTAYRFSVSWPRVQPTGHGPAVERGLDFYRQLVDTLLEAGITPVATLYHWDLPQELEDAGGWPARDTAERFGAYAALVAEALGDRVKRWTTLNEPWCSAFLGYGSGVHAPGRTDPGDALRAAHHLNLGHGHAAAALRATVRDLHLSVSLNLHQVIPLTDSAADAEAARRIDAVGNRIFLGPMLHGRYDEDLLRDTAHLVDWDRLIHSGDAATAHAPLDAVGINYYTPAWVSADGPSSSAVHGTSSASPWPGSESVAFHQPAGPTSTMGWPINADGLFGLLSRVHEERPDLPLLITENGMACEDYPNPEGEVRDPERIAYLHDHLAAVHRALSEGIDVHGYFQWSFMDNFEWAYGYAKRFGMVYVDFATQRRTPKSSAYWYAEVARHGAIPRPEQ</sequence>
<keyword evidence="6" id="KW-0119">Carbohydrate metabolism</keyword>
<name>A0A1H7RVZ4_STRJI</name>
<evidence type="ECO:0000256" key="12">
    <source>
        <dbReference type="RuleBase" id="RU361175"/>
    </source>
</evidence>
<dbReference type="InterPro" id="IPR018120">
    <property type="entry name" value="Glyco_hydro_1_AS"/>
</dbReference>
<evidence type="ECO:0000256" key="4">
    <source>
        <dbReference type="ARBA" id="ARBA00022801"/>
    </source>
</evidence>
<feature type="binding site" evidence="10">
    <location>
        <position position="440"/>
    </location>
    <ligand>
        <name>substrate</name>
    </ligand>
</feature>
<feature type="binding site" evidence="10">
    <location>
        <begin position="447"/>
        <end position="448"/>
    </location>
    <ligand>
        <name>substrate</name>
    </ligand>
</feature>
<feature type="active site" description="Proton donor" evidence="9">
    <location>
        <position position="191"/>
    </location>
</feature>
<keyword evidence="15" id="KW-1185">Reference proteome</keyword>
<evidence type="ECO:0000256" key="6">
    <source>
        <dbReference type="ARBA" id="ARBA00023277"/>
    </source>
</evidence>
<dbReference type="GO" id="GO:0008422">
    <property type="term" value="F:beta-glucosidase activity"/>
    <property type="evidence" value="ECO:0007669"/>
    <property type="project" value="UniProtKB-EC"/>
</dbReference>
<feature type="binding site" evidence="10">
    <location>
        <position position="190"/>
    </location>
    <ligand>
        <name>substrate</name>
    </ligand>
</feature>
<dbReference type="InterPro" id="IPR017853">
    <property type="entry name" value="GH"/>
</dbReference>
<dbReference type="InterPro" id="IPR017736">
    <property type="entry name" value="Glyco_hydro_1_beta-glucosidase"/>
</dbReference>
<dbReference type="eggNOG" id="COG2723">
    <property type="taxonomic scope" value="Bacteria"/>
</dbReference>
<organism evidence="14 15">
    <name type="scientific">Streptacidiphilus jiangxiensis</name>
    <dbReference type="NCBI Taxonomy" id="235985"/>
    <lineage>
        <taxon>Bacteria</taxon>
        <taxon>Bacillati</taxon>
        <taxon>Actinomycetota</taxon>
        <taxon>Actinomycetes</taxon>
        <taxon>Kitasatosporales</taxon>
        <taxon>Streptomycetaceae</taxon>
        <taxon>Streptacidiphilus</taxon>
    </lineage>
</organism>
<evidence type="ECO:0000313" key="15">
    <source>
        <dbReference type="Proteomes" id="UP000183015"/>
    </source>
</evidence>
<feature type="region of interest" description="Disordered" evidence="13">
    <location>
        <begin position="1"/>
        <end position="26"/>
    </location>
</feature>
<dbReference type="InterPro" id="IPR001360">
    <property type="entry name" value="Glyco_hydro_1"/>
</dbReference>
<dbReference type="InterPro" id="IPR033132">
    <property type="entry name" value="GH_1_N_CS"/>
</dbReference>
<feature type="binding site" evidence="10">
    <location>
        <position position="322"/>
    </location>
    <ligand>
        <name>substrate</name>
    </ligand>
</feature>
<keyword evidence="4 12" id="KW-0378">Hydrolase</keyword>
<comment type="similarity">
    <text evidence="2 12">Belongs to the glycosyl hydrolase 1 family.</text>
</comment>
<dbReference type="PANTHER" id="PTHR10353:SF36">
    <property type="entry name" value="LP05116P"/>
    <property type="match status" value="1"/>
</dbReference>
<dbReference type="FunFam" id="3.20.20.80:FF:000004">
    <property type="entry name" value="Beta-glucosidase 6-phospho-beta-glucosidase"/>
    <property type="match status" value="1"/>
</dbReference>
<dbReference type="PROSITE" id="PS00572">
    <property type="entry name" value="GLYCOSYL_HYDROL_F1_1"/>
    <property type="match status" value="1"/>
</dbReference>
<feature type="active site" description="Nucleophile" evidence="9 11">
    <location>
        <position position="393"/>
    </location>
</feature>
<keyword evidence="7 12" id="KW-0326">Glycosidase</keyword>
<dbReference type="PANTHER" id="PTHR10353">
    <property type="entry name" value="GLYCOSYL HYDROLASE"/>
    <property type="match status" value="1"/>
</dbReference>
<accession>A0A1H7RVZ4</accession>
<gene>
    <name evidence="14" type="ORF">SAMN05414137_1115</name>
</gene>
<evidence type="ECO:0000256" key="8">
    <source>
        <dbReference type="ARBA" id="ARBA00023326"/>
    </source>
</evidence>